<keyword evidence="3" id="KW-1185">Reference proteome</keyword>
<name>A0A1B1YQQ3_9GAMM</name>
<dbReference type="RefSeq" id="WP_068802622.1">
    <property type="nucleotide sequence ID" value="NZ_CP014671.1"/>
</dbReference>
<feature type="transmembrane region" description="Helical" evidence="1">
    <location>
        <begin position="56"/>
        <end position="76"/>
    </location>
</feature>
<proteinExistence type="predicted"/>
<dbReference type="AlphaFoldDB" id="A0A1B1YQQ3"/>
<sequence length="173" mass="19230">MQRLAVPFTLCSVWLMIVWASGKFWLDTVCAPCLGLFSFELAVKAHDVLSVTTGRINAVLLVGVPLFVYMLVLIPYRVLMSGEAWSDAIYRWSRPFFWLALIGFWVWLGEIVCSMLAVTLPDGFGAYVQGYRLNLSGTAPGLQQITLVGQFGAFLGLLLGVYLFLTRGLALRQ</sequence>
<feature type="transmembrane region" description="Helical" evidence="1">
    <location>
        <begin position="96"/>
        <end position="121"/>
    </location>
</feature>
<protein>
    <submittedName>
        <fullName evidence="2">Uncharacterized protein</fullName>
    </submittedName>
</protein>
<evidence type="ECO:0000313" key="2">
    <source>
        <dbReference type="EMBL" id="ANX03114.1"/>
    </source>
</evidence>
<dbReference type="STRING" id="1810504.PG2T_02200"/>
<reference evidence="3" key="1">
    <citation type="submission" date="2016-03" db="EMBL/GenBank/DDBJ databases">
        <title>Complete genome sequence of Solimmundus cernigliae, representing a novel lineage of polycyclic aromatic hydrocarbon degraders within the Gammaproteobacteria.</title>
        <authorList>
            <person name="Singleton D.R."/>
            <person name="Dickey A.N."/>
            <person name="Scholl E.H."/>
            <person name="Wright F.A."/>
            <person name="Aitken M.D."/>
        </authorList>
    </citation>
    <scope>NUCLEOTIDE SEQUENCE [LARGE SCALE GENOMIC DNA]</scope>
    <source>
        <strain evidence="3">TR3.2</strain>
    </source>
</reference>
<dbReference type="InParanoid" id="A0A1B1YQQ3"/>
<keyword evidence="1" id="KW-0812">Transmembrane</keyword>
<organism evidence="2 3">
    <name type="scientific">Immundisolibacter cernigliae</name>
    <dbReference type="NCBI Taxonomy" id="1810504"/>
    <lineage>
        <taxon>Bacteria</taxon>
        <taxon>Pseudomonadati</taxon>
        <taxon>Pseudomonadota</taxon>
        <taxon>Gammaproteobacteria</taxon>
        <taxon>Immundisolibacterales</taxon>
        <taxon>Immundisolibacteraceae</taxon>
        <taxon>Immundisolibacter</taxon>
    </lineage>
</organism>
<evidence type="ECO:0000313" key="3">
    <source>
        <dbReference type="Proteomes" id="UP000092952"/>
    </source>
</evidence>
<dbReference type="KEGG" id="gbi:PG2T_02200"/>
<gene>
    <name evidence="2" type="ORF">PG2T_02200</name>
</gene>
<dbReference type="EMBL" id="CP014671">
    <property type="protein sequence ID" value="ANX03114.1"/>
    <property type="molecule type" value="Genomic_DNA"/>
</dbReference>
<evidence type="ECO:0000256" key="1">
    <source>
        <dbReference type="SAM" id="Phobius"/>
    </source>
</evidence>
<keyword evidence="1" id="KW-0472">Membrane</keyword>
<feature type="transmembrane region" description="Helical" evidence="1">
    <location>
        <begin position="141"/>
        <end position="165"/>
    </location>
</feature>
<dbReference type="Proteomes" id="UP000092952">
    <property type="component" value="Chromosome"/>
</dbReference>
<keyword evidence="1" id="KW-1133">Transmembrane helix</keyword>
<accession>A0A1B1YQQ3</accession>